<dbReference type="FunFam" id="1.20.1280.290:FF:000009">
    <property type="entry name" value="PQ loop repeat family protein"/>
    <property type="match status" value="1"/>
</dbReference>
<feature type="transmembrane region" description="Helical" evidence="8">
    <location>
        <begin position="46"/>
        <end position="65"/>
    </location>
</feature>
<feature type="transmembrane region" description="Helical" evidence="8">
    <location>
        <begin position="206"/>
        <end position="225"/>
    </location>
</feature>
<evidence type="ECO:0000256" key="5">
    <source>
        <dbReference type="ARBA" id="ARBA00038039"/>
    </source>
</evidence>
<keyword evidence="2 8" id="KW-0812">Transmembrane</keyword>
<dbReference type="Pfam" id="PF04193">
    <property type="entry name" value="PQ-loop"/>
    <property type="match status" value="2"/>
</dbReference>
<feature type="compositionally biased region" description="Low complexity" evidence="7">
    <location>
        <begin position="116"/>
        <end position="127"/>
    </location>
</feature>
<evidence type="ECO:0000313" key="9">
    <source>
        <dbReference type="EMBL" id="KAJ1719183.1"/>
    </source>
</evidence>
<dbReference type="Proteomes" id="UP001149813">
    <property type="component" value="Unassembled WGS sequence"/>
</dbReference>
<dbReference type="OrthoDB" id="8048523at2759"/>
<comment type="caution">
    <text evidence="9">The sequence shown here is derived from an EMBL/GenBank/DDBJ whole genome shotgun (WGS) entry which is preliminary data.</text>
</comment>
<dbReference type="Gene3D" id="1.20.1280.290">
    <property type="match status" value="2"/>
</dbReference>
<dbReference type="GO" id="GO:0034486">
    <property type="term" value="P:vacuolar transmembrane transport"/>
    <property type="evidence" value="ECO:0007669"/>
    <property type="project" value="UniProtKB-ARBA"/>
</dbReference>
<name>A0A9W7XVH0_9FUNG</name>
<comment type="similarity">
    <text evidence="5">Belongs to the laat-1 family.</text>
</comment>
<dbReference type="PANTHER" id="PTHR16201">
    <property type="entry name" value="SEVEN TRANSMEMBRANE PROTEIN 1-RELATED"/>
    <property type="match status" value="1"/>
</dbReference>
<gene>
    <name evidence="9" type="ORF">LPJ53_006010</name>
</gene>
<evidence type="ECO:0000256" key="7">
    <source>
        <dbReference type="SAM" id="MobiDB-lite"/>
    </source>
</evidence>
<keyword evidence="4 8" id="KW-0472">Membrane</keyword>
<evidence type="ECO:0000256" key="3">
    <source>
        <dbReference type="ARBA" id="ARBA00022989"/>
    </source>
</evidence>
<evidence type="ECO:0000256" key="6">
    <source>
        <dbReference type="ARBA" id="ARBA00050768"/>
    </source>
</evidence>
<dbReference type="InterPro" id="IPR006603">
    <property type="entry name" value="PQ-loop_rpt"/>
</dbReference>
<evidence type="ECO:0000313" key="10">
    <source>
        <dbReference type="Proteomes" id="UP001149813"/>
    </source>
</evidence>
<feature type="transmembrane region" description="Helical" evidence="8">
    <location>
        <begin position="15"/>
        <end position="34"/>
    </location>
</feature>
<feature type="transmembrane region" description="Helical" evidence="8">
    <location>
        <begin position="275"/>
        <end position="296"/>
    </location>
</feature>
<dbReference type="GO" id="GO:0015174">
    <property type="term" value="F:basic amino acid transmembrane transporter activity"/>
    <property type="evidence" value="ECO:0007669"/>
    <property type="project" value="UniProtKB-ARBA"/>
</dbReference>
<dbReference type="PANTHER" id="PTHR16201:SF44">
    <property type="entry name" value="SEVEN TRANSMEMBRANE PROTEIN 1"/>
    <property type="match status" value="1"/>
</dbReference>
<feature type="region of interest" description="Disordered" evidence="7">
    <location>
        <begin position="105"/>
        <end position="149"/>
    </location>
</feature>
<comment type="subcellular location">
    <subcellularLocation>
        <location evidence="1">Membrane</location>
        <topology evidence="1">Multi-pass membrane protein</topology>
    </subcellularLocation>
</comment>
<evidence type="ECO:0000256" key="4">
    <source>
        <dbReference type="ARBA" id="ARBA00023136"/>
    </source>
</evidence>
<feature type="transmembrane region" description="Helical" evidence="8">
    <location>
        <begin position="71"/>
        <end position="93"/>
    </location>
</feature>
<protein>
    <recommendedName>
        <fullName evidence="11">PQ-loop-domain-containing protein</fullName>
    </recommendedName>
</protein>
<sequence>MDAVPESTAQALSNAIGYLSLACWVVVMFPQILLNYRRKSGEGVNLMMMAAWVLGDIFNIAGALMQDLVLSTILIGSYYLLVDSTLLSQTIYYRLVYKAHRAKTTGDGGAEEGSEEGQLLGSSSGTLDVPGEQQEQQPNHSVQGEQQQQAEVPAWYHSHQLADFIGVVLSVASVGCLVVMIGALVFGRSTNDDDSGLEPNSAMRETNVQLVAQAMGTISAVVYIMSYVPQALQNHQRKSCDGLSIWLFLLSLLGNTTYALAILVVSLSPEYLAPYVPWLLGALVPCLIHIVILYQFKIYRH</sequence>
<evidence type="ECO:0000256" key="2">
    <source>
        <dbReference type="ARBA" id="ARBA00022692"/>
    </source>
</evidence>
<dbReference type="GO" id="GO:0098852">
    <property type="term" value="C:lytic vacuole membrane"/>
    <property type="evidence" value="ECO:0007669"/>
    <property type="project" value="UniProtKB-ARBA"/>
</dbReference>
<dbReference type="EMBL" id="JANBOJ010000464">
    <property type="protein sequence ID" value="KAJ1719183.1"/>
    <property type="molecule type" value="Genomic_DNA"/>
</dbReference>
<feature type="transmembrane region" description="Helical" evidence="8">
    <location>
        <begin position="164"/>
        <end position="186"/>
    </location>
</feature>
<keyword evidence="3 8" id="KW-1133">Transmembrane helix</keyword>
<proteinExistence type="inferred from homology"/>
<evidence type="ECO:0000256" key="8">
    <source>
        <dbReference type="SAM" id="Phobius"/>
    </source>
</evidence>
<organism evidence="9 10">
    <name type="scientific">Coemansia erecta</name>
    <dbReference type="NCBI Taxonomy" id="147472"/>
    <lineage>
        <taxon>Eukaryota</taxon>
        <taxon>Fungi</taxon>
        <taxon>Fungi incertae sedis</taxon>
        <taxon>Zoopagomycota</taxon>
        <taxon>Kickxellomycotina</taxon>
        <taxon>Kickxellomycetes</taxon>
        <taxon>Kickxellales</taxon>
        <taxon>Kickxellaceae</taxon>
        <taxon>Coemansia</taxon>
    </lineage>
</organism>
<dbReference type="AlphaFoldDB" id="A0A9W7XVH0"/>
<accession>A0A9W7XVH0</accession>
<dbReference type="SMART" id="SM00679">
    <property type="entry name" value="CTNS"/>
    <property type="match status" value="2"/>
</dbReference>
<feature type="compositionally biased region" description="Polar residues" evidence="7">
    <location>
        <begin position="133"/>
        <end position="149"/>
    </location>
</feature>
<evidence type="ECO:0008006" key="11">
    <source>
        <dbReference type="Google" id="ProtNLM"/>
    </source>
</evidence>
<keyword evidence="10" id="KW-1185">Reference proteome</keyword>
<dbReference type="InterPro" id="IPR051415">
    <property type="entry name" value="LAAT-1"/>
</dbReference>
<reference evidence="9" key="1">
    <citation type="submission" date="2022-07" db="EMBL/GenBank/DDBJ databases">
        <title>Phylogenomic reconstructions and comparative analyses of Kickxellomycotina fungi.</title>
        <authorList>
            <person name="Reynolds N.K."/>
            <person name="Stajich J.E."/>
            <person name="Barry K."/>
            <person name="Grigoriev I.V."/>
            <person name="Crous P."/>
            <person name="Smith M.E."/>
        </authorList>
    </citation>
    <scope>NUCLEOTIDE SEQUENCE</scope>
    <source>
        <strain evidence="9">NBRC 32514</strain>
    </source>
</reference>
<comment type="catalytic activity">
    <reaction evidence="6">
        <text>L-histidine(out) + L-arginine(in) = L-histidine(in) + L-arginine(out)</text>
        <dbReference type="Rhea" id="RHEA:71063"/>
        <dbReference type="ChEBI" id="CHEBI:32682"/>
        <dbReference type="ChEBI" id="CHEBI:57595"/>
    </reaction>
</comment>
<evidence type="ECO:0000256" key="1">
    <source>
        <dbReference type="ARBA" id="ARBA00004141"/>
    </source>
</evidence>
<feature type="transmembrane region" description="Helical" evidence="8">
    <location>
        <begin position="245"/>
        <end position="269"/>
    </location>
</feature>